<dbReference type="Pfam" id="PF00072">
    <property type="entry name" value="Response_reg"/>
    <property type="match status" value="1"/>
</dbReference>
<dbReference type="InterPro" id="IPR001789">
    <property type="entry name" value="Sig_transdc_resp-reg_receiver"/>
</dbReference>
<evidence type="ECO:0000259" key="2">
    <source>
        <dbReference type="PROSITE" id="PS50110"/>
    </source>
</evidence>
<gene>
    <name evidence="3" type="ORF">LCGC14_1329720</name>
</gene>
<dbReference type="GO" id="GO:0000160">
    <property type="term" value="P:phosphorelay signal transduction system"/>
    <property type="evidence" value="ECO:0007669"/>
    <property type="project" value="InterPro"/>
</dbReference>
<reference evidence="3" key="1">
    <citation type="journal article" date="2015" name="Nature">
        <title>Complex archaea that bridge the gap between prokaryotes and eukaryotes.</title>
        <authorList>
            <person name="Spang A."/>
            <person name="Saw J.H."/>
            <person name="Jorgensen S.L."/>
            <person name="Zaremba-Niedzwiedzka K."/>
            <person name="Martijn J."/>
            <person name="Lind A.E."/>
            <person name="van Eijk R."/>
            <person name="Schleper C."/>
            <person name="Guy L."/>
            <person name="Ettema T.J."/>
        </authorList>
    </citation>
    <scope>NUCLEOTIDE SEQUENCE</scope>
</reference>
<dbReference type="Gene3D" id="3.40.50.2300">
    <property type="match status" value="1"/>
</dbReference>
<feature type="domain" description="Response regulatory" evidence="2">
    <location>
        <begin position="3"/>
        <end position="120"/>
    </location>
</feature>
<proteinExistence type="predicted"/>
<dbReference type="InterPro" id="IPR011006">
    <property type="entry name" value="CheY-like_superfamily"/>
</dbReference>
<organism evidence="3">
    <name type="scientific">marine sediment metagenome</name>
    <dbReference type="NCBI Taxonomy" id="412755"/>
    <lineage>
        <taxon>unclassified sequences</taxon>
        <taxon>metagenomes</taxon>
        <taxon>ecological metagenomes</taxon>
    </lineage>
</organism>
<keyword evidence="1" id="KW-0597">Phosphoprotein</keyword>
<dbReference type="PANTHER" id="PTHR44591:SF3">
    <property type="entry name" value="RESPONSE REGULATORY DOMAIN-CONTAINING PROTEIN"/>
    <property type="match status" value="1"/>
</dbReference>
<evidence type="ECO:0000256" key="1">
    <source>
        <dbReference type="ARBA" id="ARBA00022553"/>
    </source>
</evidence>
<dbReference type="InterPro" id="IPR050595">
    <property type="entry name" value="Bact_response_regulator"/>
</dbReference>
<dbReference type="SUPFAM" id="SSF52172">
    <property type="entry name" value="CheY-like"/>
    <property type="match status" value="1"/>
</dbReference>
<name>A0A0F9KH02_9ZZZZ</name>
<evidence type="ECO:0000313" key="3">
    <source>
        <dbReference type="EMBL" id="KKM81449.1"/>
    </source>
</evidence>
<dbReference type="PANTHER" id="PTHR44591">
    <property type="entry name" value="STRESS RESPONSE REGULATOR PROTEIN 1"/>
    <property type="match status" value="1"/>
</dbReference>
<accession>A0A0F9KH02</accession>
<dbReference type="SMART" id="SM00448">
    <property type="entry name" value="REC"/>
    <property type="match status" value="1"/>
</dbReference>
<comment type="caution">
    <text evidence="3">The sequence shown here is derived from an EMBL/GenBank/DDBJ whole genome shotgun (WGS) entry which is preliminary data.</text>
</comment>
<protein>
    <recommendedName>
        <fullName evidence="2">Response regulatory domain-containing protein</fullName>
    </recommendedName>
</protein>
<dbReference type="EMBL" id="LAZR01008019">
    <property type="protein sequence ID" value="KKM81449.1"/>
    <property type="molecule type" value="Genomic_DNA"/>
</dbReference>
<sequence>MKKILIVDDQRQIRRLVAITLGREDYHIFEAKNGEEAIEIVKVEKPDLIIMDIQMPGGMDGLEATRVLKNDPETKNCCIIMLTGKGQEVDREKGFEAGADDYFTKPFSPLELLNKVEEVLG</sequence>
<dbReference type="AlphaFoldDB" id="A0A0F9KH02"/>
<dbReference type="PROSITE" id="PS50110">
    <property type="entry name" value="RESPONSE_REGULATORY"/>
    <property type="match status" value="1"/>
</dbReference>